<dbReference type="OrthoDB" id="5297955at2"/>
<feature type="transmembrane region" description="Helical" evidence="2">
    <location>
        <begin position="72"/>
        <end position="92"/>
    </location>
</feature>
<dbReference type="Proteomes" id="UP000229366">
    <property type="component" value="Unassembled WGS sequence"/>
</dbReference>
<feature type="domain" description="Tim44-like" evidence="4">
    <location>
        <begin position="175"/>
        <end position="305"/>
    </location>
</feature>
<dbReference type="PANTHER" id="PTHR41542:SF1">
    <property type="entry name" value="BLL5807 PROTEIN"/>
    <property type="match status" value="1"/>
</dbReference>
<sequence length="307" mass="32051">MNKHFFKAVVVSFSLLFASISHVDAARLGGGRSIGKAPSAPMQKQIAPTPKPAQQAQPAAPAPAPAAAPSRFGGMGGILGGLAAGLGIGYLLSHFGLGDAASSMITGLLIAVLAGFVLMFVIRKLLPALSGAGRSPQVPSQGMQRNQMDQAPRQEPAFTPAANAFSGAGVIASESAPAPFASTLPPGFDEYAFLENAKQYFVGLQKAWDKMDLVALREFATPEMFATIEQDLSGRADAANQTEVVTLNAQLLGVETTDNTYYCSVQFSGMIREQADAPANNFTEVWNLSKPVTGPGGWVLAGIQQLV</sequence>
<protein>
    <submittedName>
        <fullName evidence="5">Putative lipid-binding transport protein (Tim44 family)</fullName>
    </submittedName>
</protein>
<gene>
    <name evidence="5" type="ORF">B0G85_1456</name>
</gene>
<dbReference type="Pfam" id="PF04280">
    <property type="entry name" value="Tim44"/>
    <property type="match status" value="1"/>
</dbReference>
<reference evidence="5 6" key="1">
    <citation type="submission" date="2017-11" db="EMBL/GenBank/DDBJ databases">
        <title>Genomic Encyclopedia of Type Strains, Phase III (KMG-III): the genomes of soil and plant-associated and newly described type strains.</title>
        <authorList>
            <person name="Whitman W."/>
        </authorList>
    </citation>
    <scope>NUCLEOTIDE SEQUENCE [LARGE SCALE GENOMIC DNA]</scope>
    <source>
        <strain evidence="5 6">UB-Domo-W1</strain>
    </source>
</reference>
<dbReference type="AlphaFoldDB" id="A0A2M8VQC9"/>
<proteinExistence type="predicted"/>
<comment type="caution">
    <text evidence="5">The sequence shown here is derived from an EMBL/GenBank/DDBJ whole genome shotgun (WGS) entry which is preliminary data.</text>
</comment>
<keyword evidence="2" id="KW-0472">Membrane</keyword>
<evidence type="ECO:0000313" key="6">
    <source>
        <dbReference type="Proteomes" id="UP000229366"/>
    </source>
</evidence>
<keyword evidence="2" id="KW-1133">Transmembrane helix</keyword>
<dbReference type="RefSeq" id="WP_100379766.1">
    <property type="nucleotide sequence ID" value="NZ_CBCSBW010000003.1"/>
</dbReference>
<accession>A0A2M8VQC9</accession>
<keyword evidence="6" id="KW-1185">Reference proteome</keyword>
<feature type="transmembrane region" description="Helical" evidence="2">
    <location>
        <begin position="104"/>
        <end position="122"/>
    </location>
</feature>
<name>A0A2M8VQC9_9BURK</name>
<feature type="signal peptide" evidence="3">
    <location>
        <begin position="1"/>
        <end position="23"/>
    </location>
</feature>
<dbReference type="InterPro" id="IPR032710">
    <property type="entry name" value="NTF2-like_dom_sf"/>
</dbReference>
<organism evidence="5 6">
    <name type="scientific">Polynucleobacter brandtiae</name>
    <dbReference type="NCBI Taxonomy" id="1938816"/>
    <lineage>
        <taxon>Bacteria</taxon>
        <taxon>Pseudomonadati</taxon>
        <taxon>Pseudomonadota</taxon>
        <taxon>Betaproteobacteria</taxon>
        <taxon>Burkholderiales</taxon>
        <taxon>Burkholderiaceae</taxon>
        <taxon>Polynucleobacter</taxon>
    </lineage>
</organism>
<feature type="compositionally biased region" description="Low complexity" evidence="1">
    <location>
        <begin position="43"/>
        <end position="59"/>
    </location>
</feature>
<evidence type="ECO:0000256" key="1">
    <source>
        <dbReference type="SAM" id="MobiDB-lite"/>
    </source>
</evidence>
<feature type="chain" id="PRO_5014799302" evidence="3">
    <location>
        <begin position="24"/>
        <end position="307"/>
    </location>
</feature>
<dbReference type="SMART" id="SM00978">
    <property type="entry name" value="Tim44"/>
    <property type="match status" value="1"/>
</dbReference>
<dbReference type="Gene3D" id="3.10.450.240">
    <property type="match status" value="1"/>
</dbReference>
<evidence type="ECO:0000259" key="4">
    <source>
        <dbReference type="SMART" id="SM00978"/>
    </source>
</evidence>
<evidence type="ECO:0000256" key="2">
    <source>
        <dbReference type="SAM" id="Phobius"/>
    </source>
</evidence>
<keyword evidence="3" id="KW-0732">Signal</keyword>
<dbReference type="InterPro" id="IPR007379">
    <property type="entry name" value="Tim44-like_dom"/>
</dbReference>
<evidence type="ECO:0000256" key="3">
    <source>
        <dbReference type="SAM" id="SignalP"/>
    </source>
</evidence>
<dbReference type="PANTHER" id="PTHR41542">
    <property type="entry name" value="BLL5807 PROTEIN"/>
    <property type="match status" value="1"/>
</dbReference>
<dbReference type="SUPFAM" id="SSF54427">
    <property type="entry name" value="NTF2-like"/>
    <property type="match status" value="1"/>
</dbReference>
<keyword evidence="2" id="KW-0812">Transmembrane</keyword>
<dbReference type="EMBL" id="PGTX01000003">
    <property type="protein sequence ID" value="PJI79350.1"/>
    <property type="molecule type" value="Genomic_DNA"/>
</dbReference>
<feature type="region of interest" description="Disordered" evidence="1">
    <location>
        <begin position="34"/>
        <end position="68"/>
    </location>
</feature>
<evidence type="ECO:0000313" key="5">
    <source>
        <dbReference type="EMBL" id="PJI79350.1"/>
    </source>
</evidence>